<proteinExistence type="predicted"/>
<dbReference type="EMBL" id="CP007783">
    <property type="protein sequence ID" value="AIO31436.1"/>
    <property type="molecule type" value="Genomic_DNA"/>
</dbReference>
<gene>
    <name evidence="1" type="ORF">DM39_2038</name>
</gene>
<protein>
    <submittedName>
        <fullName evidence="1">Uncharacterized protein</fullName>
    </submittedName>
</protein>
<dbReference type="Proteomes" id="UP000029413">
    <property type="component" value="Chromosome 1"/>
</dbReference>
<dbReference type="KEGG" id="bcen:DM39_2038"/>
<organism evidence="1 2">
    <name type="scientific">Burkholderia cenocepacia</name>
    <dbReference type="NCBI Taxonomy" id="95486"/>
    <lineage>
        <taxon>Bacteria</taxon>
        <taxon>Pseudomonadati</taxon>
        <taxon>Pseudomonadota</taxon>
        <taxon>Betaproteobacteria</taxon>
        <taxon>Burkholderiales</taxon>
        <taxon>Burkholderiaceae</taxon>
        <taxon>Burkholderia</taxon>
        <taxon>Burkholderia cepacia complex</taxon>
    </lineage>
</organism>
<reference evidence="1 2" key="1">
    <citation type="submission" date="2014-05" db="EMBL/GenBank/DDBJ databases">
        <authorList>
            <person name="Bishop-Lilly K.A."/>
            <person name="Broomall S.M."/>
            <person name="Chain P.S."/>
            <person name="Chertkov O."/>
            <person name="Coyne S.R."/>
            <person name="Daligault H.E."/>
            <person name="Davenport K.W."/>
            <person name="Erkkila T."/>
            <person name="Frey K.G."/>
            <person name="Gibbons H.S."/>
            <person name="Gu W."/>
            <person name="Jaissle J."/>
            <person name="Johnson S.L."/>
            <person name="Koroleva G.I."/>
            <person name="Ladner J.T."/>
            <person name="Lo C.-C."/>
            <person name="Minogue T.D."/>
            <person name="Munk C."/>
            <person name="Palacios G.F."/>
            <person name="Redden C.L."/>
            <person name="Rosenzweig C.N."/>
            <person name="Scholz M.B."/>
            <person name="Teshima H."/>
            <person name="Xu Y."/>
        </authorList>
    </citation>
    <scope>NUCLEOTIDE SEQUENCE [LARGE SCALE GENOMIC DNA]</scope>
    <source>
        <strain evidence="1 2">DDS 22E-1</strain>
    </source>
</reference>
<accession>A0AAN0RPJ4</accession>
<sequence length="413" mass="46544">MTTPPVLDALFQALITADQDALHDIQTHRAHECVDLRALISTEHPGAVPLDLGLGLASSVYVTPVFEGPRAFFMSRHVSVQARLTGGQTTVPLDYSLSFDSNFAEKLRATLNGESIQAIDRARVLEVLMLKANNARVQFDVLPFLYENLRLARDNEENRRPLNTLIAFRMLDHLNWAAFREDPDHFDFGSSAESLKAHLRPDAEAFLAEAMTNASVMHHEAKSLGIRALLLRFATLWHERKPVPQRILGELLDFSLSHLGFLPITELSLIWSGINGKVVAPFFGPITGRAKTMLQDIQGMAWDMTHLRLMEQTATLSRLGSFFVPHFISIDRRWRELLRLNPIRLMLIDDSQKSVLFARANELDFQLACNACASTTIQTQRSPEKVAARRSSARSIDVSSMRELVIQEERAWL</sequence>
<keyword evidence="2" id="KW-1185">Reference proteome</keyword>
<dbReference type="AlphaFoldDB" id="A0AAN0RPJ4"/>
<evidence type="ECO:0000313" key="1">
    <source>
        <dbReference type="EMBL" id="AIO31436.1"/>
    </source>
</evidence>
<name>A0AAN0RPJ4_9BURK</name>
<evidence type="ECO:0000313" key="2">
    <source>
        <dbReference type="Proteomes" id="UP000029413"/>
    </source>
</evidence>